<reference evidence="6" key="2">
    <citation type="submission" date="2025-08" db="UniProtKB">
        <authorList>
            <consortium name="RefSeq"/>
        </authorList>
    </citation>
    <scope>IDENTIFICATION</scope>
    <source>
        <tissue evidence="6">Blood</tissue>
    </source>
</reference>
<dbReference type="OrthoDB" id="9938906at2759"/>
<feature type="compositionally biased region" description="Basic and acidic residues" evidence="3">
    <location>
        <begin position="60"/>
        <end position="77"/>
    </location>
</feature>
<feature type="compositionally biased region" description="Low complexity" evidence="3">
    <location>
        <begin position="206"/>
        <end position="227"/>
    </location>
</feature>
<feature type="compositionally biased region" description="Low complexity" evidence="3">
    <location>
        <begin position="34"/>
        <end position="59"/>
    </location>
</feature>
<dbReference type="GeneID" id="108278822"/>
<evidence type="ECO:0000313" key="6">
    <source>
        <dbReference type="RefSeq" id="XP_017347932.1"/>
    </source>
</evidence>
<dbReference type="OMA" id="VIMHELK"/>
<dbReference type="GO" id="GO:0005634">
    <property type="term" value="C:nucleus"/>
    <property type="evidence" value="ECO:0007669"/>
    <property type="project" value="UniProtKB-SubCell"/>
</dbReference>
<feature type="compositionally biased region" description="Basic and acidic residues" evidence="3">
    <location>
        <begin position="191"/>
        <end position="205"/>
    </location>
</feature>
<keyword evidence="2" id="KW-0539">Nucleus</keyword>
<dbReference type="Pfam" id="PF15303">
    <property type="entry name" value="RNF111_N"/>
    <property type="match status" value="1"/>
</dbReference>
<dbReference type="AlphaFoldDB" id="A0A2D0SZ40"/>
<evidence type="ECO:0000256" key="2">
    <source>
        <dbReference type="ARBA" id="ARBA00023242"/>
    </source>
</evidence>
<proteinExistence type="predicted"/>
<dbReference type="InterPro" id="IPR029306">
    <property type="entry name" value="RNF111_N"/>
</dbReference>
<evidence type="ECO:0000256" key="3">
    <source>
        <dbReference type="SAM" id="MobiDB-lite"/>
    </source>
</evidence>
<organism evidence="5 6">
    <name type="scientific">Ictalurus punctatus</name>
    <name type="common">Channel catfish</name>
    <name type="synonym">Silurus punctatus</name>
    <dbReference type="NCBI Taxonomy" id="7998"/>
    <lineage>
        <taxon>Eukaryota</taxon>
        <taxon>Metazoa</taxon>
        <taxon>Chordata</taxon>
        <taxon>Craniata</taxon>
        <taxon>Vertebrata</taxon>
        <taxon>Euteleostomi</taxon>
        <taxon>Actinopterygii</taxon>
        <taxon>Neopterygii</taxon>
        <taxon>Teleostei</taxon>
        <taxon>Ostariophysi</taxon>
        <taxon>Siluriformes</taxon>
        <taxon>Ictaluridae</taxon>
        <taxon>Ictalurus</taxon>
    </lineage>
</organism>
<dbReference type="PANTHER" id="PTHR16200">
    <property type="entry name" value="RING ZINC FINGER"/>
    <property type="match status" value="1"/>
</dbReference>
<evidence type="ECO:0000256" key="1">
    <source>
        <dbReference type="ARBA" id="ARBA00004123"/>
    </source>
</evidence>
<dbReference type="Proteomes" id="UP000221080">
    <property type="component" value="Chromosome 18"/>
</dbReference>
<feature type="compositionally biased region" description="Basic residues" evidence="3">
    <location>
        <begin position="174"/>
        <end position="190"/>
    </location>
</feature>
<feature type="compositionally biased region" description="Polar residues" evidence="3">
    <location>
        <begin position="92"/>
        <end position="103"/>
    </location>
</feature>
<protein>
    <submittedName>
        <fullName evidence="6">Protein C18orf25 homolog isoform X1</fullName>
    </submittedName>
</protein>
<keyword evidence="5" id="KW-1185">Reference proteome</keyword>
<accession>A0A2D0SZ40</accession>
<comment type="subcellular location">
    <subcellularLocation>
        <location evidence="1">Nucleus</location>
    </subcellularLocation>
</comment>
<evidence type="ECO:0000259" key="4">
    <source>
        <dbReference type="Pfam" id="PF15303"/>
    </source>
</evidence>
<sequence length="347" mass="37251">MAEGQKATELSDYPTLCGATADNQDLSLKPEALSSSSPTCEESVSMPLPPGLMSMPCLLKELRRDSSPEAVPPEKDPASSAIQICPQEDSDSSACLRSPSSSGHLGDSDTLSSAEEEDLELADAQPVPSSRSDPAPRKSSRRSRSESDASAGVSMAAKKNRCQEKQANGGRTRERGKRSQRHKERIRLLRQKREAVAKRKSRPLEDSSTSDSDATAHSTSSSTASSDNEGGTGSLHPPVGPEVIGHYDVSDTHSEQEQQLHTLSGLVEVAPPQVSLPLSDSEVEIVGVQENTSAVSRFPRGGVIQSLSAWKQTAMPHWTAVSAQPDWAPPPEVVDLTLDEDRHRYLL</sequence>
<dbReference type="InterPro" id="IPR051073">
    <property type="entry name" value="ZNRF3_Arkadia_E3_ligases"/>
</dbReference>
<feature type="region of interest" description="Disordered" evidence="3">
    <location>
        <begin position="28"/>
        <end position="246"/>
    </location>
</feature>
<dbReference type="RefSeq" id="XP_017347932.1">
    <property type="nucleotide sequence ID" value="XM_017492443.3"/>
</dbReference>
<name>A0A2D0SZ40_ICTPU</name>
<feature type="domain" description="E3 ubiquitin-protein ligase Arkadia N-terminal" evidence="4">
    <location>
        <begin position="87"/>
        <end position="228"/>
    </location>
</feature>
<gene>
    <name evidence="6" type="primary">ark2n</name>
</gene>
<dbReference type="CTD" id="147339"/>
<reference evidence="5" key="1">
    <citation type="journal article" date="2016" name="Nat. Commun.">
        <title>The channel catfish genome sequence provides insights into the evolution of scale formation in teleosts.</title>
        <authorList>
            <person name="Liu Z."/>
            <person name="Liu S."/>
            <person name="Yao J."/>
            <person name="Bao L."/>
            <person name="Zhang J."/>
            <person name="Li Y."/>
            <person name="Jiang C."/>
            <person name="Sun L."/>
            <person name="Wang R."/>
            <person name="Zhang Y."/>
            <person name="Zhou T."/>
            <person name="Zeng Q."/>
            <person name="Fu Q."/>
            <person name="Gao S."/>
            <person name="Li N."/>
            <person name="Koren S."/>
            <person name="Jiang Y."/>
            <person name="Zimin A."/>
            <person name="Xu P."/>
            <person name="Phillippy A.M."/>
            <person name="Geng X."/>
            <person name="Song L."/>
            <person name="Sun F."/>
            <person name="Li C."/>
            <person name="Wang X."/>
            <person name="Chen A."/>
            <person name="Jin Y."/>
            <person name="Yuan Z."/>
            <person name="Yang Y."/>
            <person name="Tan S."/>
            <person name="Peatman E."/>
            <person name="Lu J."/>
            <person name="Qin Z."/>
            <person name="Dunham R."/>
            <person name="Li Z."/>
            <person name="Sonstegard T."/>
            <person name="Feng J."/>
            <person name="Danzmann R.G."/>
            <person name="Schroeder S."/>
            <person name="Scheffler B."/>
            <person name="Duke M.V."/>
            <person name="Ballard L."/>
            <person name="Kucuktas H."/>
            <person name="Kaltenboeck L."/>
            <person name="Liu H."/>
            <person name="Armbruster J."/>
            <person name="Xie Y."/>
            <person name="Kirby M.L."/>
            <person name="Tian Y."/>
            <person name="Flanagan M.E."/>
            <person name="Mu W."/>
            <person name="Waldbieser G.C."/>
        </authorList>
    </citation>
    <scope>NUCLEOTIDE SEQUENCE [LARGE SCALE GENOMIC DNA]</scope>
    <source>
        <strain evidence="5">SDA103</strain>
    </source>
</reference>
<evidence type="ECO:0000313" key="5">
    <source>
        <dbReference type="Proteomes" id="UP000221080"/>
    </source>
</evidence>
<dbReference type="KEGG" id="ipu:108278822"/>
<feature type="compositionally biased region" description="Low complexity" evidence="3">
    <location>
        <begin position="122"/>
        <end position="133"/>
    </location>
</feature>